<keyword evidence="1" id="KW-0805">Transcription regulation</keyword>
<dbReference type="InterPro" id="IPR036271">
    <property type="entry name" value="Tet_transcr_reg_TetR-rel_C_sf"/>
</dbReference>
<dbReference type="PROSITE" id="PS50977">
    <property type="entry name" value="HTH_TETR_2"/>
    <property type="match status" value="1"/>
</dbReference>
<gene>
    <name evidence="6" type="ORF">OEG82_19440</name>
</gene>
<feature type="DNA-binding region" description="H-T-H motif" evidence="4">
    <location>
        <begin position="34"/>
        <end position="53"/>
    </location>
</feature>
<evidence type="ECO:0000256" key="3">
    <source>
        <dbReference type="ARBA" id="ARBA00023163"/>
    </source>
</evidence>
<dbReference type="SUPFAM" id="SSF48498">
    <property type="entry name" value="Tetracyclin repressor-like, C-terminal domain"/>
    <property type="match status" value="1"/>
</dbReference>
<dbReference type="Proteomes" id="UP001081283">
    <property type="component" value="Unassembled WGS sequence"/>
</dbReference>
<comment type="caution">
    <text evidence="6">The sequence shown here is derived from an EMBL/GenBank/DDBJ whole genome shotgun (WGS) entry which is preliminary data.</text>
</comment>
<dbReference type="EMBL" id="JAOVZQ010000001">
    <property type="protein sequence ID" value="MCY0096171.1"/>
    <property type="molecule type" value="Genomic_DNA"/>
</dbReference>
<evidence type="ECO:0000313" key="6">
    <source>
        <dbReference type="EMBL" id="MCY0096171.1"/>
    </source>
</evidence>
<keyword evidence="2 4" id="KW-0238">DNA-binding</keyword>
<dbReference type="InterPro" id="IPR025996">
    <property type="entry name" value="MT1864/Rv1816-like_C"/>
</dbReference>
<dbReference type="PANTHER" id="PTHR30055">
    <property type="entry name" value="HTH-TYPE TRANSCRIPTIONAL REGULATOR RUTR"/>
    <property type="match status" value="1"/>
</dbReference>
<organism evidence="6 7">
    <name type="scientific">Hoeflea ulvae</name>
    <dbReference type="NCBI Taxonomy" id="2983764"/>
    <lineage>
        <taxon>Bacteria</taxon>
        <taxon>Pseudomonadati</taxon>
        <taxon>Pseudomonadota</taxon>
        <taxon>Alphaproteobacteria</taxon>
        <taxon>Hyphomicrobiales</taxon>
        <taxon>Rhizobiaceae</taxon>
        <taxon>Hoeflea</taxon>
    </lineage>
</organism>
<evidence type="ECO:0000259" key="5">
    <source>
        <dbReference type="PROSITE" id="PS50977"/>
    </source>
</evidence>
<name>A0ABT3YJW6_9HYPH</name>
<keyword evidence="3" id="KW-0804">Transcription</keyword>
<dbReference type="InterPro" id="IPR001647">
    <property type="entry name" value="HTH_TetR"/>
</dbReference>
<dbReference type="SUPFAM" id="SSF46689">
    <property type="entry name" value="Homeodomain-like"/>
    <property type="match status" value="1"/>
</dbReference>
<dbReference type="InterPro" id="IPR050109">
    <property type="entry name" value="HTH-type_TetR-like_transc_reg"/>
</dbReference>
<evidence type="ECO:0000256" key="2">
    <source>
        <dbReference type="ARBA" id="ARBA00023125"/>
    </source>
</evidence>
<dbReference type="Pfam" id="PF00440">
    <property type="entry name" value="TetR_N"/>
    <property type="match status" value="1"/>
</dbReference>
<dbReference type="PANTHER" id="PTHR30055:SF220">
    <property type="entry name" value="TETR-FAMILY REGULATORY PROTEIN"/>
    <property type="match status" value="1"/>
</dbReference>
<reference evidence="6" key="1">
    <citation type="submission" date="2022-10" db="EMBL/GenBank/DDBJ databases">
        <title>Hoeflea sp. J2-29, isolated from marine algae.</title>
        <authorList>
            <person name="Kristyanto S."/>
            <person name="Kim J.M."/>
            <person name="Jeon C.O."/>
        </authorList>
    </citation>
    <scope>NUCLEOTIDE SEQUENCE</scope>
    <source>
        <strain evidence="6">J2-29</strain>
    </source>
</reference>
<evidence type="ECO:0000313" key="7">
    <source>
        <dbReference type="Proteomes" id="UP001081283"/>
    </source>
</evidence>
<accession>A0ABT3YJW6</accession>
<keyword evidence="7" id="KW-1185">Reference proteome</keyword>
<dbReference type="Pfam" id="PF13305">
    <property type="entry name" value="TetR_C_33"/>
    <property type="match status" value="1"/>
</dbReference>
<dbReference type="RefSeq" id="WP_267614015.1">
    <property type="nucleotide sequence ID" value="NZ_JAOVZQ010000001.1"/>
</dbReference>
<feature type="domain" description="HTH tetR-type" evidence="5">
    <location>
        <begin position="11"/>
        <end position="71"/>
    </location>
</feature>
<evidence type="ECO:0000256" key="1">
    <source>
        <dbReference type="ARBA" id="ARBA00023015"/>
    </source>
</evidence>
<sequence>MLKTKDSYHHGDLRAALLKAGEEVLAESGIDGFSLRAVAKRVGVSHSAPAHHFGDAKGLLDALATEGFRRFLAAMEARQKAETSGDPRQQVLASGLGYLDFAVSSPALFRLMFAADKSHQKSDELTEAAQASFVHLAEGVARLRGVSPFENASAMTDVMAIWSMVHGFSELFISGRLGYDDCRPPADRDAFLVEILDRAIG</sequence>
<protein>
    <submittedName>
        <fullName evidence="6">TetR/AcrR family transcriptional regulator</fullName>
    </submittedName>
</protein>
<dbReference type="InterPro" id="IPR009057">
    <property type="entry name" value="Homeodomain-like_sf"/>
</dbReference>
<proteinExistence type="predicted"/>
<dbReference type="Gene3D" id="1.10.357.10">
    <property type="entry name" value="Tetracycline Repressor, domain 2"/>
    <property type="match status" value="1"/>
</dbReference>
<evidence type="ECO:0000256" key="4">
    <source>
        <dbReference type="PROSITE-ProRule" id="PRU00335"/>
    </source>
</evidence>